<dbReference type="InterPro" id="IPR049730">
    <property type="entry name" value="SNF2/RAD54-like_C"/>
</dbReference>
<dbReference type="EMBL" id="FOXB01000004">
    <property type="protein sequence ID" value="SFP01900.1"/>
    <property type="molecule type" value="Genomic_DNA"/>
</dbReference>
<dbReference type="STRING" id="223786.SAMN05216234_10463"/>
<keyword evidence="5" id="KW-1185">Reference proteome</keyword>
<dbReference type="GO" id="GO:0016787">
    <property type="term" value="F:hydrolase activity"/>
    <property type="evidence" value="ECO:0007669"/>
    <property type="project" value="UniProtKB-KW"/>
</dbReference>
<dbReference type="InterPro" id="IPR027417">
    <property type="entry name" value="P-loop_NTPase"/>
</dbReference>
<dbReference type="GO" id="GO:0005524">
    <property type="term" value="F:ATP binding"/>
    <property type="evidence" value="ECO:0007669"/>
    <property type="project" value="InterPro"/>
</dbReference>
<dbReference type="SMART" id="SM00490">
    <property type="entry name" value="HELICc"/>
    <property type="match status" value="1"/>
</dbReference>
<keyword evidence="1" id="KW-0378">Hydrolase</keyword>
<dbReference type="Gene3D" id="1.10.1220.10">
    <property type="entry name" value="Met repressor-like"/>
    <property type="match status" value="1"/>
</dbReference>
<dbReference type="Gene3D" id="3.40.50.300">
    <property type="entry name" value="P-loop containing nucleotide triphosphate hydrolases"/>
    <property type="match status" value="2"/>
</dbReference>
<evidence type="ECO:0000313" key="4">
    <source>
        <dbReference type="EMBL" id="SFP01900.1"/>
    </source>
</evidence>
<feature type="domain" description="Helicase ATP-binding" evidence="2">
    <location>
        <begin position="230"/>
        <end position="395"/>
    </location>
</feature>
<dbReference type="Pfam" id="PF00176">
    <property type="entry name" value="SNF2-rel_dom"/>
    <property type="match status" value="1"/>
</dbReference>
<organism evidence="4 5">
    <name type="scientific">Hydrogenimonas thermophila</name>
    <dbReference type="NCBI Taxonomy" id="223786"/>
    <lineage>
        <taxon>Bacteria</taxon>
        <taxon>Pseudomonadati</taxon>
        <taxon>Campylobacterota</taxon>
        <taxon>Epsilonproteobacteria</taxon>
        <taxon>Campylobacterales</taxon>
        <taxon>Hydrogenimonadaceae</taxon>
        <taxon>Hydrogenimonas</taxon>
    </lineage>
</organism>
<dbReference type="PROSITE" id="PS51192">
    <property type="entry name" value="HELICASE_ATP_BIND_1"/>
    <property type="match status" value="1"/>
</dbReference>
<dbReference type="RefSeq" id="WP_092910801.1">
    <property type="nucleotide sequence ID" value="NZ_FOXB01000004.1"/>
</dbReference>
<dbReference type="GO" id="GO:0006281">
    <property type="term" value="P:DNA repair"/>
    <property type="evidence" value="ECO:0007669"/>
    <property type="project" value="TreeGrafter"/>
</dbReference>
<dbReference type="PANTHER" id="PTHR45766">
    <property type="entry name" value="DNA ANNEALING HELICASE AND ENDONUCLEASE ZRANB3 FAMILY MEMBER"/>
    <property type="match status" value="1"/>
</dbReference>
<feature type="domain" description="Helicase C-terminal" evidence="3">
    <location>
        <begin position="519"/>
        <end position="678"/>
    </location>
</feature>
<evidence type="ECO:0000313" key="5">
    <source>
        <dbReference type="Proteomes" id="UP000199227"/>
    </source>
</evidence>
<dbReference type="AlphaFoldDB" id="A0A1I5LXE1"/>
<dbReference type="Proteomes" id="UP000199227">
    <property type="component" value="Unassembled WGS sequence"/>
</dbReference>
<dbReference type="GO" id="GO:0006355">
    <property type="term" value="P:regulation of DNA-templated transcription"/>
    <property type="evidence" value="ECO:0007669"/>
    <property type="project" value="InterPro"/>
</dbReference>
<dbReference type="PROSITE" id="PS51194">
    <property type="entry name" value="HELICASE_CTER"/>
    <property type="match status" value="1"/>
</dbReference>
<dbReference type="OrthoDB" id="18878at2"/>
<gene>
    <name evidence="4" type="ORF">SAMN05216234_10463</name>
</gene>
<evidence type="ECO:0000259" key="3">
    <source>
        <dbReference type="PROSITE" id="PS51194"/>
    </source>
</evidence>
<evidence type="ECO:0000256" key="1">
    <source>
        <dbReference type="ARBA" id="ARBA00022801"/>
    </source>
</evidence>
<dbReference type="InterPro" id="IPR013321">
    <property type="entry name" value="Arc_rbn_hlx_hlx"/>
</dbReference>
<dbReference type="PANTHER" id="PTHR45766:SF6">
    <property type="entry name" value="SWI_SNF-RELATED MATRIX-ASSOCIATED ACTIN-DEPENDENT REGULATOR OF CHROMATIN SUBFAMILY A-LIKE PROTEIN 1"/>
    <property type="match status" value="1"/>
</dbReference>
<evidence type="ECO:0000259" key="2">
    <source>
        <dbReference type="PROSITE" id="PS51192"/>
    </source>
</evidence>
<dbReference type="InterPro" id="IPR014001">
    <property type="entry name" value="Helicase_ATP-bd"/>
</dbReference>
<sequence>MANWYGYSIKQKFLLYEGKKSCLFRVPYSKYRFWHPKKLVKNSNSDFFKILYTDGFKFRLFKSKKENDNWINYDEKSVSIDELKNFIENPIVLELKRGSIVAQTENSYLFGYIDSDRRFIKFWISRNDCQKVKDTILVYLMRDEEYEIIINDDDIEEKREKIDSVDLYCNYKANKALLDRFGIDLSPERLPVPKDVKIDKALIDDDLCNYNETGKLQTKTTLFLHQQKAVAKVLPARYSALFMDMGTGKTRTTIEILKIRQNKYRKVFWITPVSLKYNVLMEFLKHTNLSREDIYLFDDKTNNEMEIKQRFIIVGIESIASSDRVYLALKKFIEKDDFIIVDESSFIKGNSRRVKRAKRIIELTRDTRYRMILTGTPITQGIVDLYTQMYFLSPKILGYRNFYHFARNHLEYDKEIIGRIVAEYNEDYIAARINPYIYQISKEECLELKGKNYIEKYFYMTEEQEIEYKKTKDYFFERFISYDIDSIFPLFNELQQIVAGFRYKENDEVEIIDDIRVYVLLEVINEIELDRKIIIWTKYRMDIVFIEKMMNEKFGKDSYVVYDGNLNEEKKNQAINRFKTDKKVRFFIAMQSAAAFGLNLVEAKYAIFYNNSFKYSQRIQAEDRIYRIGQDSSVTYIDIICDESIDTTINYSLFLKRNVVEYFKNEINAIKDKKLKKALLEAIINGDLDSYDEVKKKAQKSSAAKRMEKMRRKRGVIPRDEYIKNSLMHKAPWKELGISRATWYRKYKNKAI</sequence>
<dbReference type="InterPro" id="IPR000330">
    <property type="entry name" value="SNF2_N"/>
</dbReference>
<accession>A0A1I5LXE1</accession>
<dbReference type="CDD" id="cd18793">
    <property type="entry name" value="SF2_C_SNF"/>
    <property type="match status" value="1"/>
</dbReference>
<name>A0A1I5LXE1_9BACT</name>
<dbReference type="SMART" id="SM00487">
    <property type="entry name" value="DEXDc"/>
    <property type="match status" value="1"/>
</dbReference>
<protein>
    <submittedName>
        <fullName evidence="4">SNF2 family N-terminal domain-containing protein</fullName>
    </submittedName>
</protein>
<dbReference type="GO" id="GO:0031297">
    <property type="term" value="P:replication fork processing"/>
    <property type="evidence" value="ECO:0007669"/>
    <property type="project" value="TreeGrafter"/>
</dbReference>
<dbReference type="InterPro" id="IPR001650">
    <property type="entry name" value="Helicase_C-like"/>
</dbReference>
<dbReference type="SUPFAM" id="SSF52540">
    <property type="entry name" value="P-loop containing nucleoside triphosphate hydrolases"/>
    <property type="match status" value="2"/>
</dbReference>
<dbReference type="Pfam" id="PF00271">
    <property type="entry name" value="Helicase_C"/>
    <property type="match status" value="1"/>
</dbReference>
<reference evidence="4 5" key="1">
    <citation type="submission" date="2016-10" db="EMBL/GenBank/DDBJ databases">
        <authorList>
            <person name="de Groot N.N."/>
        </authorList>
    </citation>
    <scope>NUCLEOTIDE SEQUENCE [LARGE SCALE GENOMIC DNA]</scope>
    <source>
        <strain evidence="4 5">EP1-55-1</strain>
    </source>
</reference>
<proteinExistence type="predicted"/>